<dbReference type="InterPro" id="IPR024749">
    <property type="entry name" value="Collagen-bd_put"/>
</dbReference>
<organism evidence="5 6">
    <name type="scientific">Phyllobacterium phragmitis</name>
    <dbReference type="NCBI Taxonomy" id="2670329"/>
    <lineage>
        <taxon>Bacteria</taxon>
        <taxon>Pseudomonadati</taxon>
        <taxon>Pseudomonadota</taxon>
        <taxon>Alphaproteobacteria</taxon>
        <taxon>Hyphomicrobiales</taxon>
        <taxon>Phyllobacteriaceae</taxon>
        <taxon>Phyllobacterium</taxon>
    </lineage>
</organism>
<evidence type="ECO:0000313" key="5">
    <source>
        <dbReference type="EMBL" id="GAB1580847.1"/>
    </source>
</evidence>
<dbReference type="EMBL" id="BAAFZP010000001">
    <property type="protein sequence ID" value="GAB1580847.1"/>
    <property type="molecule type" value="Genomic_DNA"/>
</dbReference>
<evidence type="ECO:0000259" key="4">
    <source>
        <dbReference type="Pfam" id="PF13204"/>
    </source>
</evidence>
<dbReference type="Pfam" id="PF13204">
    <property type="entry name" value="Apiosidase"/>
    <property type="match status" value="1"/>
</dbReference>
<dbReference type="InterPro" id="IPR017853">
    <property type="entry name" value="GH"/>
</dbReference>
<evidence type="ECO:0000313" key="6">
    <source>
        <dbReference type="Proteomes" id="UP001628091"/>
    </source>
</evidence>
<sequence length="453" mass="50284">MLMYRRWTAILTILGLMQLLPASAEEEWPQAIFPLHVSADKRYLADAAEKPFLIQGDAAWSLIAELKQDEAEAYLDDRRRRGYNTLLVNLIEHQFSSNPPANAYGDRPFEGGAFTGMNDRYFDHAAWVLGQARDKGFLVLLTPAYLGANGGGQGWYLEAEAAGQEKLRRYGRYIAKRFAGLDNIAWVHGGDYDAPDKMLVRAIVSGIEDVSPDALHTVHSRRDTVTADYWAGEEWLALDTLYTYGDVHRAVLERTARPRTMPVLMIEALYEGEHGTGAQTVRRQAYGALLGGVAGQISGNHPIWHFSGPGIAPDPMSWRKALDSPGARSMTHMRRLFESLDWWKLVPDRNGDLHRSNGNDPQSMAAIASDRSLALVYGDRPDGFIVNTAIFGPGRVDARWYDPTSGQFTTALAESETGENHFAPPHPRNASGDTDWILVLRGSRRHPLTEAGG</sequence>
<feature type="domain" description="Apiosidase-like catalytic" evidence="4">
    <location>
        <begin position="39"/>
        <end position="344"/>
    </location>
</feature>
<feature type="chain" id="PRO_5046218767" evidence="2">
    <location>
        <begin position="25"/>
        <end position="453"/>
    </location>
</feature>
<name>A0ABQ0GW05_9HYPH</name>
<gene>
    <name evidence="5" type="ORF">PPNSA23_07900</name>
</gene>
<dbReference type="Pfam" id="PF12904">
    <property type="entry name" value="Collagen_bind_2"/>
    <property type="match status" value="1"/>
</dbReference>
<dbReference type="Gene3D" id="3.20.20.80">
    <property type="entry name" value="Glycosidases"/>
    <property type="match status" value="1"/>
</dbReference>
<feature type="region of interest" description="Disordered" evidence="1">
    <location>
        <begin position="415"/>
        <end position="434"/>
    </location>
</feature>
<dbReference type="SUPFAM" id="SSF51445">
    <property type="entry name" value="(Trans)glycosidases"/>
    <property type="match status" value="1"/>
</dbReference>
<feature type="domain" description="Putative collagen-binding" evidence="3">
    <location>
        <begin position="355"/>
        <end position="440"/>
    </location>
</feature>
<dbReference type="PANTHER" id="PTHR37836:SF2">
    <property type="entry name" value="DUF4038 DOMAIN-CONTAINING PROTEIN"/>
    <property type="match status" value="1"/>
</dbReference>
<keyword evidence="6" id="KW-1185">Reference proteome</keyword>
<comment type="caution">
    <text evidence="5">The sequence shown here is derived from an EMBL/GenBank/DDBJ whole genome shotgun (WGS) entry which is preliminary data.</text>
</comment>
<feature type="signal peptide" evidence="2">
    <location>
        <begin position="1"/>
        <end position="24"/>
    </location>
</feature>
<dbReference type="Proteomes" id="UP001628091">
    <property type="component" value="Unassembled WGS sequence"/>
</dbReference>
<keyword evidence="2" id="KW-0732">Signal</keyword>
<evidence type="ECO:0000256" key="1">
    <source>
        <dbReference type="SAM" id="MobiDB-lite"/>
    </source>
</evidence>
<dbReference type="PANTHER" id="PTHR37836">
    <property type="entry name" value="LMO1036 PROTEIN"/>
    <property type="match status" value="1"/>
</dbReference>
<proteinExistence type="predicted"/>
<evidence type="ECO:0000259" key="3">
    <source>
        <dbReference type="Pfam" id="PF12904"/>
    </source>
</evidence>
<accession>A0ABQ0GW05</accession>
<dbReference type="RefSeq" id="WP_407863778.1">
    <property type="nucleotide sequence ID" value="NZ_BAAFZP010000001.1"/>
</dbReference>
<dbReference type="InterPro" id="IPR025277">
    <property type="entry name" value="Apiosidase-like_cat_dom"/>
</dbReference>
<protein>
    <submittedName>
        <fullName evidence="5">DUF4038 domain-containing protein</fullName>
    </submittedName>
</protein>
<evidence type="ECO:0000256" key="2">
    <source>
        <dbReference type="SAM" id="SignalP"/>
    </source>
</evidence>
<reference evidence="5 6" key="1">
    <citation type="submission" date="2024-10" db="EMBL/GenBank/DDBJ databases">
        <title>Isolation, draft genome sequencing and identification of Phyllobacterium sp. NSA23, isolated from leaf soil.</title>
        <authorList>
            <person name="Akita H."/>
        </authorList>
    </citation>
    <scope>NUCLEOTIDE SEQUENCE [LARGE SCALE GENOMIC DNA]</scope>
    <source>
        <strain evidence="5 6">NSA23</strain>
    </source>
</reference>